<evidence type="ECO:0000256" key="1">
    <source>
        <dbReference type="ARBA" id="ARBA00004167"/>
    </source>
</evidence>
<dbReference type="GO" id="GO:0009506">
    <property type="term" value="C:plasmodesma"/>
    <property type="evidence" value="ECO:0007669"/>
    <property type="project" value="TreeGrafter"/>
</dbReference>
<feature type="domain" description="Late embryogenesis abundant protein LEA-2 subgroup" evidence="7">
    <location>
        <begin position="90"/>
        <end position="186"/>
    </location>
</feature>
<keyword evidence="2 6" id="KW-0812">Transmembrane</keyword>
<evidence type="ECO:0000313" key="9">
    <source>
        <dbReference type="Proteomes" id="UP000236161"/>
    </source>
</evidence>
<sequence length="231" mass="25992">MEVNRPHYDRLAPPPEKSQHAGGEDSGFCCFVFTLLKIAASIFLILFIIAIILWFVVNPKDVKVNVEDAALTQFNLAGNNLLHYNLTVAVRLRNPNEKLGVYYDSVEARAVYNGSRFGSTNLPVFFQGHVNTTILRPAFQGSGFPLGEAAAETFEMEKATGIYNIDVQLRVKIRIKAGFLKIPAKKEFDCWLKAPVPAGEVSSPAPANLIPRTECAADYLWYMFWKYWRKD</sequence>
<dbReference type="InterPro" id="IPR004864">
    <property type="entry name" value="LEA_2"/>
</dbReference>
<gene>
    <name evidence="8" type="primary">SYP24</name>
    <name evidence="8" type="ORF">AXF42_Ash003056</name>
</gene>
<feature type="transmembrane region" description="Helical" evidence="6">
    <location>
        <begin position="38"/>
        <end position="57"/>
    </location>
</feature>
<feature type="compositionally biased region" description="Basic and acidic residues" evidence="5">
    <location>
        <begin position="1"/>
        <end position="10"/>
    </location>
</feature>
<dbReference type="GO" id="GO:0098542">
    <property type="term" value="P:defense response to other organism"/>
    <property type="evidence" value="ECO:0007669"/>
    <property type="project" value="InterPro"/>
</dbReference>
<dbReference type="GO" id="GO:0005886">
    <property type="term" value="C:plasma membrane"/>
    <property type="evidence" value="ECO:0007669"/>
    <property type="project" value="TreeGrafter"/>
</dbReference>
<evidence type="ECO:0000256" key="3">
    <source>
        <dbReference type="ARBA" id="ARBA00022989"/>
    </source>
</evidence>
<evidence type="ECO:0000256" key="6">
    <source>
        <dbReference type="SAM" id="Phobius"/>
    </source>
</evidence>
<evidence type="ECO:0000256" key="5">
    <source>
        <dbReference type="SAM" id="MobiDB-lite"/>
    </source>
</evidence>
<comment type="subcellular location">
    <subcellularLocation>
        <location evidence="1">Membrane</location>
        <topology evidence="1">Single-pass membrane protein</topology>
    </subcellularLocation>
</comment>
<evidence type="ECO:0000259" key="7">
    <source>
        <dbReference type="Pfam" id="PF03168"/>
    </source>
</evidence>
<dbReference type="PANTHER" id="PTHR31415:SF4">
    <property type="entry name" value="NDR1_HIN1-LIKE PROTEIN 3"/>
    <property type="match status" value="1"/>
</dbReference>
<dbReference type="AlphaFoldDB" id="A0A2I0A815"/>
<protein>
    <submittedName>
        <fullName evidence="8">Syntaxin-24</fullName>
    </submittedName>
</protein>
<reference evidence="8 9" key="1">
    <citation type="journal article" date="2017" name="Nature">
        <title>The Apostasia genome and the evolution of orchids.</title>
        <authorList>
            <person name="Zhang G.Q."/>
            <person name="Liu K.W."/>
            <person name="Li Z."/>
            <person name="Lohaus R."/>
            <person name="Hsiao Y.Y."/>
            <person name="Niu S.C."/>
            <person name="Wang J.Y."/>
            <person name="Lin Y.C."/>
            <person name="Xu Q."/>
            <person name="Chen L.J."/>
            <person name="Yoshida K."/>
            <person name="Fujiwara S."/>
            <person name="Wang Z.W."/>
            <person name="Zhang Y.Q."/>
            <person name="Mitsuda N."/>
            <person name="Wang M."/>
            <person name="Liu G.H."/>
            <person name="Pecoraro L."/>
            <person name="Huang H.X."/>
            <person name="Xiao X.J."/>
            <person name="Lin M."/>
            <person name="Wu X.Y."/>
            <person name="Wu W.L."/>
            <person name="Chen Y.Y."/>
            <person name="Chang S.B."/>
            <person name="Sakamoto S."/>
            <person name="Ohme-Takagi M."/>
            <person name="Yagi M."/>
            <person name="Zeng S.J."/>
            <person name="Shen C.Y."/>
            <person name="Yeh C.M."/>
            <person name="Luo Y.B."/>
            <person name="Tsai W.C."/>
            <person name="Van de Peer Y."/>
            <person name="Liu Z.J."/>
        </authorList>
    </citation>
    <scope>NUCLEOTIDE SEQUENCE [LARGE SCALE GENOMIC DNA]</scope>
    <source>
        <strain evidence="9">cv. Shenzhen</strain>
        <tissue evidence="8">Stem</tissue>
    </source>
</reference>
<dbReference type="EMBL" id="KZ452013">
    <property type="protein sequence ID" value="PKA51689.1"/>
    <property type="molecule type" value="Genomic_DNA"/>
</dbReference>
<dbReference type="STRING" id="1088818.A0A2I0A815"/>
<evidence type="ECO:0000313" key="8">
    <source>
        <dbReference type="EMBL" id="PKA51689.1"/>
    </source>
</evidence>
<keyword evidence="3 6" id="KW-1133">Transmembrane helix</keyword>
<dbReference type="Proteomes" id="UP000236161">
    <property type="component" value="Unassembled WGS sequence"/>
</dbReference>
<evidence type="ECO:0000256" key="2">
    <source>
        <dbReference type="ARBA" id="ARBA00022692"/>
    </source>
</evidence>
<evidence type="ECO:0000256" key="4">
    <source>
        <dbReference type="ARBA" id="ARBA00023136"/>
    </source>
</evidence>
<dbReference type="InterPro" id="IPR044839">
    <property type="entry name" value="NDR1-like"/>
</dbReference>
<feature type="region of interest" description="Disordered" evidence="5">
    <location>
        <begin position="1"/>
        <end position="23"/>
    </location>
</feature>
<proteinExistence type="predicted"/>
<organism evidence="8 9">
    <name type="scientific">Apostasia shenzhenica</name>
    <dbReference type="NCBI Taxonomy" id="1088818"/>
    <lineage>
        <taxon>Eukaryota</taxon>
        <taxon>Viridiplantae</taxon>
        <taxon>Streptophyta</taxon>
        <taxon>Embryophyta</taxon>
        <taxon>Tracheophyta</taxon>
        <taxon>Spermatophyta</taxon>
        <taxon>Magnoliopsida</taxon>
        <taxon>Liliopsida</taxon>
        <taxon>Asparagales</taxon>
        <taxon>Orchidaceae</taxon>
        <taxon>Apostasioideae</taxon>
        <taxon>Apostasia</taxon>
    </lineage>
</organism>
<dbReference type="PANTHER" id="PTHR31415">
    <property type="entry name" value="OS05G0367900 PROTEIN"/>
    <property type="match status" value="1"/>
</dbReference>
<keyword evidence="9" id="KW-1185">Reference proteome</keyword>
<name>A0A2I0A815_9ASPA</name>
<dbReference type="Pfam" id="PF03168">
    <property type="entry name" value="LEA_2"/>
    <property type="match status" value="1"/>
</dbReference>
<accession>A0A2I0A815</accession>
<keyword evidence="4 6" id="KW-0472">Membrane</keyword>
<dbReference type="OrthoDB" id="1889094at2759"/>